<evidence type="ECO:0000313" key="13">
    <source>
        <dbReference type="EMBL" id="GGR63805.1"/>
    </source>
</evidence>
<dbReference type="SUPFAM" id="SSF81340">
    <property type="entry name" value="Clc chloride channel"/>
    <property type="match status" value="1"/>
</dbReference>
<sequence length="564" mass="58191">MRSPLPRAVLNRLETGRLVVLSVLLGALVGGLSIILRLTLDAAVRLGTLITDYAPPGTTGEGGLMMAFGTAAPWGLLALPLLGALYAWLVPARTGDPLTQLVRGYHARGQWPGPLVQVRTLAATLLAYGSGLLVGRDSAFTMTGQLGARLMQRVTRLDAVEARTLTLAGAAAALGAVLHAPLAAAVLIAEVLYRRFEFEFEVVMPCVLAAVAGTAVYGLAFGFAPLLAFPDVQVPASAQFPAFLLVALAATLLGWLSLLACRVVPEAWSEGRFRPLLGLIFGGVTAAAAVFSTPAVLGDGSGWVQLGAAGFMGAEGLGQSAWRWLLLALGTQIALGGGVLPSVGVGGLLGAGLSSLLGVDTATGSMVGAVAFLTVTLNVPLAAALLAVAWGGETLLPMALVASGVAHVLSGTSGILPSQLQARRDSAVHAGPAWLPDTVRFIPRRPTPGLPGVPFDAPQDTTQAQAGQAQPGQEQGDLPLDGDLLPAPTAERELYRRAVPPGWRGARLNILSLPPGVEVVGIIRDGSVRLPRPELRLTAQDELVFLARPEAYSALEGILRLPGS</sequence>
<keyword evidence="2" id="KW-0813">Transport</keyword>
<dbReference type="Gene3D" id="3.30.70.1450">
    <property type="entry name" value="Regulator of K+ conductance, C-terminal domain"/>
    <property type="match status" value="1"/>
</dbReference>
<keyword evidence="5" id="KW-0406">Ion transport</keyword>
<dbReference type="RefSeq" id="WP_189065558.1">
    <property type="nucleotide sequence ID" value="NZ_BMQM01000019.1"/>
</dbReference>
<dbReference type="InterPro" id="IPR001807">
    <property type="entry name" value="ClC"/>
</dbReference>
<keyword evidence="8" id="KW-0868">Chloride</keyword>
<feature type="domain" description="RCK C-terminal" evidence="12">
    <location>
        <begin position="482"/>
        <end position="561"/>
    </location>
</feature>
<reference evidence="14" key="1">
    <citation type="journal article" date="2019" name="Int. J. Syst. Evol. Microbiol.">
        <title>The Global Catalogue of Microorganisms (GCM) 10K type strain sequencing project: providing services to taxonomists for standard genome sequencing and annotation.</title>
        <authorList>
            <consortium name="The Broad Institute Genomics Platform"/>
            <consortium name="The Broad Institute Genome Sequencing Center for Infectious Disease"/>
            <person name="Wu L."/>
            <person name="Ma J."/>
        </authorList>
    </citation>
    <scope>NUCLEOTIDE SEQUENCE [LARGE SCALE GENOMIC DNA]</scope>
    <source>
        <strain evidence="14">JCM 31404</strain>
    </source>
</reference>
<evidence type="ECO:0000256" key="4">
    <source>
        <dbReference type="ARBA" id="ARBA00022989"/>
    </source>
</evidence>
<dbReference type="Gene3D" id="1.10.3080.10">
    <property type="entry name" value="Clc chloride channel"/>
    <property type="match status" value="1"/>
</dbReference>
<dbReference type="Pfam" id="PF00654">
    <property type="entry name" value="Voltage_CLC"/>
    <property type="match status" value="1"/>
</dbReference>
<evidence type="ECO:0000259" key="12">
    <source>
        <dbReference type="PROSITE" id="PS51202"/>
    </source>
</evidence>
<dbReference type="Proteomes" id="UP000634308">
    <property type="component" value="Unassembled WGS sequence"/>
</dbReference>
<gene>
    <name evidence="13" type="ORF">GCM10008959_27380</name>
</gene>
<feature type="transmembrane region" description="Helical" evidence="11">
    <location>
        <begin position="71"/>
        <end position="89"/>
    </location>
</feature>
<organism evidence="13 14">
    <name type="scientific">Deinococcus seoulensis</name>
    <dbReference type="NCBI Taxonomy" id="1837379"/>
    <lineage>
        <taxon>Bacteria</taxon>
        <taxon>Thermotogati</taxon>
        <taxon>Deinococcota</taxon>
        <taxon>Deinococci</taxon>
        <taxon>Deinococcales</taxon>
        <taxon>Deinococcaceae</taxon>
        <taxon>Deinococcus</taxon>
    </lineage>
</organism>
<dbReference type="InterPro" id="IPR014743">
    <property type="entry name" value="Cl-channel_core"/>
</dbReference>
<evidence type="ECO:0000256" key="7">
    <source>
        <dbReference type="ARBA" id="ARBA00023173"/>
    </source>
</evidence>
<dbReference type="Pfam" id="PF02080">
    <property type="entry name" value="TrkA_C"/>
    <property type="match status" value="1"/>
</dbReference>
<dbReference type="PROSITE" id="PS51202">
    <property type="entry name" value="RCK_C"/>
    <property type="match status" value="1"/>
</dbReference>
<dbReference type="InterPro" id="IPR036721">
    <property type="entry name" value="RCK_C_sf"/>
</dbReference>
<feature type="transmembrane region" description="Helical" evidence="11">
    <location>
        <begin position="205"/>
        <end position="228"/>
    </location>
</feature>
<keyword evidence="14" id="KW-1185">Reference proteome</keyword>
<keyword evidence="7" id="KW-0869">Chloride channel</keyword>
<feature type="transmembrane region" description="Helical" evidence="11">
    <location>
        <begin position="167"/>
        <end position="193"/>
    </location>
</feature>
<feature type="region of interest" description="Disordered" evidence="10">
    <location>
        <begin position="446"/>
        <end position="479"/>
    </location>
</feature>
<dbReference type="EMBL" id="BMQM01000019">
    <property type="protein sequence ID" value="GGR63805.1"/>
    <property type="molecule type" value="Genomic_DNA"/>
</dbReference>
<keyword evidence="9" id="KW-0407">Ion channel</keyword>
<evidence type="ECO:0000256" key="11">
    <source>
        <dbReference type="SAM" id="Phobius"/>
    </source>
</evidence>
<feature type="transmembrane region" description="Helical" evidence="11">
    <location>
        <begin position="276"/>
        <end position="297"/>
    </location>
</feature>
<evidence type="ECO:0000256" key="1">
    <source>
        <dbReference type="ARBA" id="ARBA00004141"/>
    </source>
</evidence>
<dbReference type="PANTHER" id="PTHR43427:SF6">
    <property type="entry name" value="CHLORIDE CHANNEL PROTEIN CLC-E"/>
    <property type="match status" value="1"/>
</dbReference>
<name>A0ABQ2RXG2_9DEIO</name>
<evidence type="ECO:0000256" key="9">
    <source>
        <dbReference type="ARBA" id="ARBA00023303"/>
    </source>
</evidence>
<dbReference type="InterPro" id="IPR050368">
    <property type="entry name" value="ClC-type_chloride_channel"/>
</dbReference>
<feature type="transmembrane region" description="Helical" evidence="11">
    <location>
        <begin position="333"/>
        <end position="357"/>
    </location>
</feature>
<feature type="transmembrane region" description="Helical" evidence="11">
    <location>
        <begin position="369"/>
        <end position="390"/>
    </location>
</feature>
<dbReference type="InterPro" id="IPR006037">
    <property type="entry name" value="RCK_C"/>
</dbReference>
<evidence type="ECO:0000256" key="6">
    <source>
        <dbReference type="ARBA" id="ARBA00023136"/>
    </source>
</evidence>
<evidence type="ECO:0000256" key="8">
    <source>
        <dbReference type="ARBA" id="ARBA00023214"/>
    </source>
</evidence>
<comment type="subcellular location">
    <subcellularLocation>
        <location evidence="1">Membrane</location>
        <topology evidence="1">Multi-pass membrane protein</topology>
    </subcellularLocation>
</comment>
<feature type="transmembrane region" description="Helical" evidence="11">
    <location>
        <begin position="240"/>
        <end position="264"/>
    </location>
</feature>
<evidence type="ECO:0000256" key="2">
    <source>
        <dbReference type="ARBA" id="ARBA00022448"/>
    </source>
</evidence>
<accession>A0ABQ2RXG2</accession>
<dbReference type="SUPFAM" id="SSF116726">
    <property type="entry name" value="TrkA C-terminal domain-like"/>
    <property type="match status" value="1"/>
</dbReference>
<evidence type="ECO:0000256" key="3">
    <source>
        <dbReference type="ARBA" id="ARBA00022692"/>
    </source>
</evidence>
<evidence type="ECO:0000256" key="5">
    <source>
        <dbReference type="ARBA" id="ARBA00023065"/>
    </source>
</evidence>
<evidence type="ECO:0000313" key="14">
    <source>
        <dbReference type="Proteomes" id="UP000634308"/>
    </source>
</evidence>
<feature type="compositionally biased region" description="Low complexity" evidence="10">
    <location>
        <begin position="456"/>
        <end position="479"/>
    </location>
</feature>
<keyword evidence="3 11" id="KW-0812">Transmembrane</keyword>
<proteinExistence type="predicted"/>
<protein>
    <recommendedName>
        <fullName evidence="12">RCK C-terminal domain-containing protein</fullName>
    </recommendedName>
</protein>
<feature type="transmembrane region" description="Helical" evidence="11">
    <location>
        <begin position="20"/>
        <end position="40"/>
    </location>
</feature>
<keyword evidence="4 11" id="KW-1133">Transmembrane helix</keyword>
<comment type="caution">
    <text evidence="13">The sequence shown here is derived from an EMBL/GenBank/DDBJ whole genome shotgun (WGS) entry which is preliminary data.</text>
</comment>
<keyword evidence="6 11" id="KW-0472">Membrane</keyword>
<evidence type="ECO:0000256" key="10">
    <source>
        <dbReference type="SAM" id="MobiDB-lite"/>
    </source>
</evidence>
<dbReference type="PANTHER" id="PTHR43427">
    <property type="entry name" value="CHLORIDE CHANNEL PROTEIN CLC-E"/>
    <property type="match status" value="1"/>
</dbReference>